<comment type="caution">
    <text evidence="6">The sequence shown here is derived from an EMBL/GenBank/DDBJ whole genome shotgun (WGS) entry which is preliminary data.</text>
</comment>
<dbReference type="EMBL" id="CAJSLV010000050">
    <property type="protein sequence ID" value="CAG6393724.1"/>
    <property type="molecule type" value="Genomic_DNA"/>
</dbReference>
<keyword evidence="2" id="KW-0479">Metal-binding</keyword>
<organism evidence="6 7">
    <name type="scientific">Actinacidiphila cocklensis</name>
    <dbReference type="NCBI Taxonomy" id="887465"/>
    <lineage>
        <taxon>Bacteria</taxon>
        <taxon>Bacillati</taxon>
        <taxon>Actinomycetota</taxon>
        <taxon>Actinomycetes</taxon>
        <taxon>Kitasatosporales</taxon>
        <taxon>Streptomycetaceae</taxon>
        <taxon>Actinacidiphila</taxon>
    </lineage>
</organism>
<name>A0A9W4GQL5_9ACTN</name>
<evidence type="ECO:0000256" key="1">
    <source>
        <dbReference type="ARBA" id="ARBA00007749"/>
    </source>
</evidence>
<dbReference type="GO" id="GO:0046872">
    <property type="term" value="F:metal ion binding"/>
    <property type="evidence" value="ECO:0007669"/>
    <property type="project" value="UniProtKB-KW"/>
</dbReference>
<dbReference type="PANTHER" id="PTHR42978">
    <property type="entry name" value="QUORUM-QUENCHING LACTONASE YTNP-RELATED-RELATED"/>
    <property type="match status" value="1"/>
</dbReference>
<dbReference type="InterPro" id="IPR001279">
    <property type="entry name" value="Metallo-B-lactamas"/>
</dbReference>
<keyword evidence="4" id="KW-0862">Zinc</keyword>
<accession>A0A9W4GQL5</accession>
<dbReference type="InterPro" id="IPR051013">
    <property type="entry name" value="MBL_superfamily_lactonases"/>
</dbReference>
<evidence type="ECO:0000256" key="4">
    <source>
        <dbReference type="ARBA" id="ARBA00022833"/>
    </source>
</evidence>
<evidence type="ECO:0000256" key="3">
    <source>
        <dbReference type="ARBA" id="ARBA00022801"/>
    </source>
</evidence>
<reference evidence="6" key="1">
    <citation type="submission" date="2021-05" db="EMBL/GenBank/DDBJ databases">
        <authorList>
            <person name="Arsene-Ploetze F."/>
        </authorList>
    </citation>
    <scope>NUCLEOTIDE SEQUENCE</scope>
    <source>
        <strain evidence="6">DSM 42138</strain>
    </source>
</reference>
<gene>
    <name evidence="6" type="ORF">SCOCK_210164</name>
</gene>
<dbReference type="AlphaFoldDB" id="A0A9W4GQL5"/>
<proteinExistence type="inferred from homology"/>
<dbReference type="InterPro" id="IPR036866">
    <property type="entry name" value="RibonucZ/Hydroxyglut_hydro"/>
</dbReference>
<comment type="similarity">
    <text evidence="1">Belongs to the metallo-beta-lactamase superfamily.</text>
</comment>
<dbReference type="GO" id="GO:0016787">
    <property type="term" value="F:hydrolase activity"/>
    <property type="evidence" value="ECO:0007669"/>
    <property type="project" value="UniProtKB-KW"/>
</dbReference>
<evidence type="ECO:0000259" key="5">
    <source>
        <dbReference type="SMART" id="SM00849"/>
    </source>
</evidence>
<evidence type="ECO:0000313" key="7">
    <source>
        <dbReference type="Proteomes" id="UP001152519"/>
    </source>
</evidence>
<dbReference type="Pfam" id="PF00753">
    <property type="entry name" value="Lactamase_B"/>
    <property type="match status" value="1"/>
</dbReference>
<keyword evidence="7" id="KW-1185">Reference proteome</keyword>
<dbReference type="Gene3D" id="3.60.15.10">
    <property type="entry name" value="Ribonuclease Z/Hydroxyacylglutathione hydrolase-like"/>
    <property type="match status" value="1"/>
</dbReference>
<dbReference type="SUPFAM" id="SSF56281">
    <property type="entry name" value="Metallo-hydrolase/oxidoreductase"/>
    <property type="match status" value="1"/>
</dbReference>
<evidence type="ECO:0000256" key="2">
    <source>
        <dbReference type="ARBA" id="ARBA00022723"/>
    </source>
</evidence>
<feature type="domain" description="Metallo-beta-lactamase" evidence="5">
    <location>
        <begin position="68"/>
        <end position="263"/>
    </location>
</feature>
<dbReference type="PANTHER" id="PTHR42978:SF6">
    <property type="entry name" value="QUORUM-QUENCHING LACTONASE YTNP-RELATED"/>
    <property type="match status" value="1"/>
</dbReference>
<dbReference type="Proteomes" id="UP001152519">
    <property type="component" value="Unassembled WGS sequence"/>
</dbReference>
<protein>
    <submittedName>
        <fullName evidence="6">Glyoxylase-like metal-dependent hydrolase (Beta-lactamase superfamily II)</fullName>
    </submittedName>
</protein>
<evidence type="ECO:0000313" key="6">
    <source>
        <dbReference type="EMBL" id="CAG6393724.1"/>
    </source>
</evidence>
<sequence length="292" mass="31391">MGIKAYSDTERPHRPAGVRSIRLGDTKVSYVPDGAVQLRPRELFPDSTGEAWAAHPEYLDGSGNLVASIGGLLVENGDRALLIDAGFGPQSWSPAPDGPRGAIHGGALLESLAELGRRPEEIEAVAITHLHPDHTGWAWHPAPGLDRPAFAHAEYLVSEPEWVSHRDQLEPREAAGLAPYVRTVSDGQEVFPGVRMRVAAGHSPGHAEFVISSGARQLIAFGDALHSPIQVAHPEWSSAFDHDPVRSAGHRRSLLAELAEPGTTGFGIHFAGAVFGHVERDGDRSRWHPLDA</sequence>
<dbReference type="RefSeq" id="WP_251489601.1">
    <property type="nucleotide sequence ID" value="NZ_CAJSLV010000050.1"/>
</dbReference>
<keyword evidence="3 6" id="KW-0378">Hydrolase</keyword>
<dbReference type="SMART" id="SM00849">
    <property type="entry name" value="Lactamase_B"/>
    <property type="match status" value="1"/>
</dbReference>